<dbReference type="STRING" id="930.GCA_002079865_00029"/>
<reference evidence="1 2" key="1">
    <citation type="journal article" date="2016" name="Int. J. Mol. Sci.">
        <title>Comparative genomics of the extreme acidophile Acidithiobacillus thiooxidans reveals intraspecific divergence and niche adaptation.</title>
        <authorList>
            <person name="Zhang X."/>
            <person name="Feng X."/>
            <person name="Tao J."/>
            <person name="Ma L."/>
            <person name="Xiao Y."/>
            <person name="Liang Y."/>
            <person name="Liu X."/>
            <person name="Yin H."/>
        </authorList>
    </citation>
    <scope>NUCLEOTIDE SEQUENCE [LARGE SCALE GENOMIC DNA]</scope>
    <source>
        <strain evidence="1 2">A02</strain>
    </source>
</reference>
<evidence type="ECO:0000313" key="1">
    <source>
        <dbReference type="EMBL" id="OCX75080.1"/>
    </source>
</evidence>
<dbReference type="Proteomes" id="UP000094893">
    <property type="component" value="Unassembled WGS sequence"/>
</dbReference>
<dbReference type="AlphaFoldDB" id="A0A1C2IGH0"/>
<name>A0A1C2IGH0_ACITH</name>
<gene>
    <name evidence="1" type="ORF">A6P07_04825</name>
</gene>
<protein>
    <submittedName>
        <fullName evidence="1">Uncharacterized protein</fullName>
    </submittedName>
</protein>
<sequence length="146" mass="15628">MRKRTAESGGRPVWAATWRKWGTGLGEGRVSQDATETARADMAGVMLLALSATGVIISWWQQAVRQVPCWAGAPRVCSQRGVCVLCAATPVIDRAHDAEAASTGANIQGSSRSRAIKAIRRTNRRKTRTALPSQAASVAITTQWPS</sequence>
<comment type="caution">
    <text evidence="1">The sequence shown here is derived from an EMBL/GenBank/DDBJ whole genome shotgun (WGS) entry which is preliminary data.</text>
</comment>
<proteinExistence type="predicted"/>
<accession>A0A1C2IGH0</accession>
<evidence type="ECO:0000313" key="2">
    <source>
        <dbReference type="Proteomes" id="UP000094893"/>
    </source>
</evidence>
<organism evidence="1 2">
    <name type="scientific">Acidithiobacillus thiooxidans</name>
    <name type="common">Thiobacillus thiooxidans</name>
    <dbReference type="NCBI Taxonomy" id="930"/>
    <lineage>
        <taxon>Bacteria</taxon>
        <taxon>Pseudomonadati</taxon>
        <taxon>Pseudomonadota</taxon>
        <taxon>Acidithiobacillia</taxon>
        <taxon>Acidithiobacillales</taxon>
        <taxon>Acidithiobacillaceae</taxon>
        <taxon>Acidithiobacillus</taxon>
    </lineage>
</organism>
<dbReference type="EMBL" id="LWSA01000051">
    <property type="protein sequence ID" value="OCX75080.1"/>
    <property type="molecule type" value="Genomic_DNA"/>
</dbReference>